<dbReference type="PROSITE" id="PS51257">
    <property type="entry name" value="PROKAR_LIPOPROTEIN"/>
    <property type="match status" value="1"/>
</dbReference>
<dbReference type="EMBL" id="CP002069">
    <property type="protein sequence ID" value="ADI74589.1"/>
    <property type="molecule type" value="Genomic_DNA"/>
</dbReference>
<dbReference type="GeneID" id="9347402"/>
<evidence type="ECO:0008006" key="3">
    <source>
        <dbReference type="Google" id="ProtNLM"/>
    </source>
</evidence>
<dbReference type="Proteomes" id="UP000000391">
    <property type="component" value="Chromosome"/>
</dbReference>
<dbReference type="KEGG" id="mev:Metev_1751"/>
<organism evidence="1 2">
    <name type="scientific">Methanohalobium evestigatum (strain ATCC BAA-1072 / DSM 3721 / NBRC 107634 / OCM 161 / Z-7303)</name>
    <dbReference type="NCBI Taxonomy" id="644295"/>
    <lineage>
        <taxon>Archaea</taxon>
        <taxon>Methanobacteriati</taxon>
        <taxon>Methanobacteriota</taxon>
        <taxon>Stenosarchaea group</taxon>
        <taxon>Methanomicrobia</taxon>
        <taxon>Methanosarcinales</taxon>
        <taxon>Methanosarcinaceae</taxon>
        <taxon>Methanohalobium</taxon>
    </lineage>
</organism>
<accession>D7EB72</accession>
<evidence type="ECO:0000313" key="2">
    <source>
        <dbReference type="Proteomes" id="UP000000391"/>
    </source>
</evidence>
<gene>
    <name evidence="1" type="ordered locus">Metev_1751</name>
</gene>
<keyword evidence="2" id="KW-1185">Reference proteome</keyword>
<dbReference type="OrthoDB" id="148010at2157"/>
<dbReference type="AlphaFoldDB" id="D7EB72"/>
<sequence length="190" mass="20855" precursor="true">MKTIKTKLSLILITAVVLFAVSVSGCMDTGNSDNGQTDGMQSNISQMVQIADKNIPSGFTYLGSPSKDAGEIREDYADVSGIVDAAESIYKNLGGTEVHITAVELEDSSSAQNFIKEYKSGFKPLNNSNRFLEKSFNNHTATQITKYIIEGGNQVPRYTYTWNNKSIVFIVEGNTDDYTVTRQFSEATGY</sequence>
<protein>
    <recommendedName>
        <fullName evidence="3">Lipoprotein</fullName>
    </recommendedName>
</protein>
<name>D7EB72_METEZ</name>
<proteinExistence type="predicted"/>
<evidence type="ECO:0000313" key="1">
    <source>
        <dbReference type="EMBL" id="ADI74589.1"/>
    </source>
</evidence>
<dbReference type="HOGENOM" id="CLU_096326_0_0_2"/>
<reference evidence="1 2" key="1">
    <citation type="submission" date="2010-06" db="EMBL/GenBank/DDBJ databases">
        <title>Complete sequence chromosome of Methanohalobium evestigatum Z-7303.</title>
        <authorList>
            <consortium name="US DOE Joint Genome Institute"/>
            <person name="Lucas S."/>
            <person name="Copeland A."/>
            <person name="Lapidus A."/>
            <person name="Cheng J.-F."/>
            <person name="Bruce D."/>
            <person name="Goodwin L."/>
            <person name="Pitluck S."/>
            <person name="Saunders E."/>
            <person name="Detter J.C."/>
            <person name="Han C."/>
            <person name="Tapia R."/>
            <person name="Land M."/>
            <person name="Hauser L."/>
            <person name="Kyrpides N."/>
            <person name="Mikhailova N."/>
            <person name="Sieprawska-Lupa M."/>
            <person name="Whitman W.B."/>
            <person name="Anderson I."/>
            <person name="Woyke T."/>
        </authorList>
    </citation>
    <scope>NUCLEOTIDE SEQUENCE [LARGE SCALE GENOMIC DNA]</scope>
    <source>
        <strain evidence="2">ATCC BAA-1072 / DSM 3721 / NBRC 107634 / OCM 161 / Z-7303</strain>
    </source>
</reference>
<dbReference type="RefSeq" id="WP_013195154.1">
    <property type="nucleotide sequence ID" value="NC_014253.1"/>
</dbReference>